<evidence type="ECO:0000256" key="5">
    <source>
        <dbReference type="ARBA" id="ARBA00022692"/>
    </source>
</evidence>
<dbReference type="CDD" id="cd06261">
    <property type="entry name" value="TM_PBP2"/>
    <property type="match status" value="1"/>
</dbReference>
<dbReference type="GO" id="GO:0005886">
    <property type="term" value="C:plasma membrane"/>
    <property type="evidence" value="ECO:0007669"/>
    <property type="project" value="UniProtKB-SubCell"/>
</dbReference>
<dbReference type="PANTHER" id="PTHR43163:SF4">
    <property type="entry name" value="PUTRESCINE EXPORT SYSTEM PERMEASE PROTEIN SAPB"/>
    <property type="match status" value="1"/>
</dbReference>
<comment type="subcellular location">
    <subcellularLocation>
        <location evidence="1">Cell inner membrane</location>
        <topology evidence="1">Multi-pass membrane protein</topology>
    </subcellularLocation>
    <subcellularLocation>
        <location evidence="9">Cell membrane</location>
        <topology evidence="9">Multi-pass membrane protein</topology>
    </subcellularLocation>
</comment>
<sequence length="321" mass="36547">MLWSVLRHIMWVALLLLVLSLLGFVILLRDPLNANLVTQNIYIGYFHYLGTLLQGDFGITYNGGKSLMNLILTVLPPTLELCFITLFLAFIFGLPLGIISAVNSEQVFAKSLQILSYVGLSIPIFWLAPILLYVAALSHWEIAAIGQYNLLYEIKSITGFPVIDMWFMEVPYRTKIVQNILQHLALPTLVLCILPTMEIIRIIHQRAEYILNQNFSKVATTRGWSKWKILHQYVFRNTFPLLVPQVPRVFTLVLTQCMLVETALGWPGIGRWLINAVNEQDYNSIAAGVIVIGVCIILIDTFTKIFTFILDPFKKKGWYAK</sequence>
<evidence type="ECO:0000256" key="3">
    <source>
        <dbReference type="ARBA" id="ARBA00022475"/>
    </source>
</evidence>
<reference evidence="11 12" key="1">
    <citation type="submission" date="2014-05" db="EMBL/GenBank/DDBJ databases">
        <title>Methylome analysis of the phasevarions of Haemophilus influenzae.</title>
        <authorList>
            <person name="Atack J.M."/>
            <person name="Fox K.L."/>
            <person name="Power P.M."/>
            <person name="Clark T."/>
            <person name="Jurcisek J."/>
            <person name="Korlach J."/>
            <person name="Bakaletz L.O."/>
            <person name="Jennings M.P."/>
        </authorList>
    </citation>
    <scope>NUCLEOTIDE SEQUENCE [LARGE SCALE GENOMIC DNA]</scope>
    <source>
        <strain evidence="11 12">1209</strain>
    </source>
</reference>
<feature type="transmembrane region" description="Helical" evidence="9">
    <location>
        <begin position="81"/>
        <end position="102"/>
    </location>
</feature>
<dbReference type="InterPro" id="IPR035906">
    <property type="entry name" value="MetI-like_sf"/>
</dbReference>
<keyword evidence="2 9" id="KW-0813">Transport</keyword>
<gene>
    <name evidence="11" type="primary">sapB_2</name>
    <name evidence="11" type="ORF">NTHI1209_01369</name>
</gene>
<comment type="caution">
    <text evidence="11">The sequence shown here is derived from an EMBL/GenBank/DDBJ whole genome shotgun (WGS) entry which is preliminary data.</text>
</comment>
<protein>
    <submittedName>
        <fullName evidence="11">Peptide transport system permease protein sapB</fullName>
    </submittedName>
</protein>
<dbReference type="RefSeq" id="WP_005664667.1">
    <property type="nucleotide sequence ID" value="NZ_CP089168.1"/>
</dbReference>
<dbReference type="PATRIC" id="fig|727.564.peg.290"/>
<evidence type="ECO:0000313" key="12">
    <source>
        <dbReference type="Proteomes" id="UP000050700"/>
    </source>
</evidence>
<evidence type="ECO:0000256" key="9">
    <source>
        <dbReference type="RuleBase" id="RU363032"/>
    </source>
</evidence>
<evidence type="ECO:0000313" key="11">
    <source>
        <dbReference type="EMBL" id="KIS35757.1"/>
    </source>
</evidence>
<feature type="transmembrane region" description="Helical" evidence="9">
    <location>
        <begin position="114"/>
        <end position="138"/>
    </location>
</feature>
<dbReference type="PROSITE" id="PS50928">
    <property type="entry name" value="ABC_TM1"/>
    <property type="match status" value="1"/>
</dbReference>
<dbReference type="EMBL" id="JMQP01000002">
    <property type="protein sequence ID" value="KIS35757.1"/>
    <property type="molecule type" value="Genomic_DNA"/>
</dbReference>
<dbReference type="InterPro" id="IPR000515">
    <property type="entry name" value="MetI-like"/>
</dbReference>
<feature type="transmembrane region" description="Helical" evidence="9">
    <location>
        <begin position="41"/>
        <end position="61"/>
    </location>
</feature>
<accession>A0A0D0IJE5</accession>
<organism evidence="11 12">
    <name type="scientific">Haemophilus influenzae</name>
    <dbReference type="NCBI Taxonomy" id="727"/>
    <lineage>
        <taxon>Bacteria</taxon>
        <taxon>Pseudomonadati</taxon>
        <taxon>Pseudomonadota</taxon>
        <taxon>Gammaproteobacteria</taxon>
        <taxon>Pasteurellales</taxon>
        <taxon>Pasteurellaceae</taxon>
        <taxon>Haemophilus</taxon>
    </lineage>
</organism>
<feature type="transmembrane region" description="Helical" evidence="9">
    <location>
        <begin position="285"/>
        <end position="310"/>
    </location>
</feature>
<dbReference type="PANTHER" id="PTHR43163">
    <property type="entry name" value="DIPEPTIDE TRANSPORT SYSTEM PERMEASE PROTEIN DPPB-RELATED"/>
    <property type="match status" value="1"/>
</dbReference>
<dbReference type="Gene3D" id="1.10.3720.10">
    <property type="entry name" value="MetI-like"/>
    <property type="match status" value="1"/>
</dbReference>
<evidence type="ECO:0000259" key="10">
    <source>
        <dbReference type="PROSITE" id="PS50928"/>
    </source>
</evidence>
<evidence type="ECO:0000256" key="4">
    <source>
        <dbReference type="ARBA" id="ARBA00022519"/>
    </source>
</evidence>
<dbReference type="Pfam" id="PF00528">
    <property type="entry name" value="BPD_transp_1"/>
    <property type="match status" value="1"/>
</dbReference>
<evidence type="ECO:0000256" key="1">
    <source>
        <dbReference type="ARBA" id="ARBA00004429"/>
    </source>
</evidence>
<dbReference type="AlphaFoldDB" id="A0A0D0IJE5"/>
<feature type="domain" description="ABC transmembrane type-1" evidence="10">
    <location>
        <begin position="75"/>
        <end position="303"/>
    </location>
</feature>
<keyword evidence="5 9" id="KW-0812">Transmembrane</keyword>
<evidence type="ECO:0000256" key="6">
    <source>
        <dbReference type="ARBA" id="ARBA00022989"/>
    </source>
</evidence>
<keyword evidence="3" id="KW-1003">Cell membrane</keyword>
<comment type="similarity">
    <text evidence="8">Belongs to the binding-protein-dependent transport system permease family. OppBC subfamily.</text>
</comment>
<dbReference type="GO" id="GO:0071916">
    <property type="term" value="F:dipeptide transmembrane transporter activity"/>
    <property type="evidence" value="ECO:0007669"/>
    <property type="project" value="TreeGrafter"/>
</dbReference>
<proteinExistence type="inferred from homology"/>
<dbReference type="SUPFAM" id="SSF161098">
    <property type="entry name" value="MetI-like"/>
    <property type="match status" value="1"/>
</dbReference>
<keyword evidence="4" id="KW-0997">Cell inner membrane</keyword>
<evidence type="ECO:0000256" key="2">
    <source>
        <dbReference type="ARBA" id="ARBA00022448"/>
    </source>
</evidence>
<dbReference type="Proteomes" id="UP000050700">
    <property type="component" value="Unassembled WGS sequence"/>
</dbReference>
<name>A0A0D0IJE5_HAEIF</name>
<keyword evidence="6 9" id="KW-1133">Transmembrane helix</keyword>
<evidence type="ECO:0000256" key="7">
    <source>
        <dbReference type="ARBA" id="ARBA00023136"/>
    </source>
</evidence>
<feature type="transmembrane region" description="Helical" evidence="9">
    <location>
        <begin position="9"/>
        <end position="29"/>
    </location>
</feature>
<keyword evidence="7 9" id="KW-0472">Membrane</keyword>
<feature type="transmembrane region" description="Helical" evidence="9">
    <location>
        <begin position="180"/>
        <end position="200"/>
    </location>
</feature>
<evidence type="ECO:0000256" key="8">
    <source>
        <dbReference type="ARBA" id="ARBA00024202"/>
    </source>
</evidence>